<organism evidence="2 3">
    <name type="scientific">Dokdonia pacifica</name>
    <dbReference type="NCBI Taxonomy" id="1627892"/>
    <lineage>
        <taxon>Bacteria</taxon>
        <taxon>Pseudomonadati</taxon>
        <taxon>Bacteroidota</taxon>
        <taxon>Flavobacteriia</taxon>
        <taxon>Flavobacteriales</taxon>
        <taxon>Flavobacteriaceae</taxon>
        <taxon>Dokdonia</taxon>
    </lineage>
</organism>
<dbReference type="Proteomes" id="UP000198379">
    <property type="component" value="Unassembled WGS sequence"/>
</dbReference>
<name>A0A238VQG2_9FLAO</name>
<reference evidence="2 3" key="1">
    <citation type="submission" date="2017-06" db="EMBL/GenBank/DDBJ databases">
        <authorList>
            <person name="Kim H.J."/>
            <person name="Triplett B.A."/>
        </authorList>
    </citation>
    <scope>NUCLEOTIDE SEQUENCE [LARGE SCALE GENOMIC DNA]</scope>
    <source>
        <strain evidence="2 3">DSM 25597</strain>
    </source>
</reference>
<feature type="transmembrane region" description="Helical" evidence="1">
    <location>
        <begin position="89"/>
        <end position="110"/>
    </location>
</feature>
<evidence type="ECO:0000313" key="3">
    <source>
        <dbReference type="Proteomes" id="UP000198379"/>
    </source>
</evidence>
<dbReference type="EMBL" id="FZNY01000001">
    <property type="protein sequence ID" value="SNR36466.1"/>
    <property type="molecule type" value="Genomic_DNA"/>
</dbReference>
<dbReference type="Pfam" id="PF04020">
    <property type="entry name" value="Phage_holin_4_2"/>
    <property type="match status" value="1"/>
</dbReference>
<feature type="transmembrane region" description="Helical" evidence="1">
    <location>
        <begin position="7"/>
        <end position="26"/>
    </location>
</feature>
<gene>
    <name evidence="2" type="ORF">SAMN06265376_101192</name>
</gene>
<evidence type="ECO:0000313" key="2">
    <source>
        <dbReference type="EMBL" id="SNR36466.1"/>
    </source>
</evidence>
<dbReference type="PANTHER" id="PTHR37309:SF1">
    <property type="entry name" value="SLR0284 PROTEIN"/>
    <property type="match status" value="1"/>
</dbReference>
<protein>
    <submittedName>
        <fullName evidence="2">Putative membrane protein</fullName>
    </submittedName>
</protein>
<proteinExistence type="predicted"/>
<dbReference type="PANTHER" id="PTHR37309">
    <property type="entry name" value="SLR0284 PROTEIN"/>
    <property type="match status" value="1"/>
</dbReference>
<dbReference type="RefSeq" id="WP_089369561.1">
    <property type="nucleotide sequence ID" value="NZ_BMEP01000002.1"/>
</dbReference>
<keyword evidence="1" id="KW-0812">Transmembrane</keyword>
<dbReference type="InterPro" id="IPR007165">
    <property type="entry name" value="Phage_holin_4_2"/>
</dbReference>
<dbReference type="OrthoDB" id="6402664at2"/>
<evidence type="ECO:0000256" key="1">
    <source>
        <dbReference type="SAM" id="Phobius"/>
    </source>
</evidence>
<sequence length="121" mass="13704">MKSIFKIILTTIAVLIIARILPGVYVEGFMTSLWVAIALSLLRLIVRPILIILTLPITIITFGLFLLVINAVLILWVDYFIGGFVVNGIWTAILFSVLLSIFQSILFQMLKEDVKLQDRRN</sequence>
<dbReference type="AlphaFoldDB" id="A0A238VQG2"/>
<feature type="transmembrane region" description="Helical" evidence="1">
    <location>
        <begin position="57"/>
        <end position="77"/>
    </location>
</feature>
<keyword evidence="1" id="KW-0472">Membrane</keyword>
<keyword evidence="3" id="KW-1185">Reference proteome</keyword>
<accession>A0A238VQG2</accession>
<keyword evidence="1" id="KW-1133">Transmembrane helix</keyword>